<evidence type="ECO:0000256" key="3">
    <source>
        <dbReference type="ARBA" id="ARBA00022475"/>
    </source>
</evidence>
<name>A0A3R5X3Q1_9BACT</name>
<feature type="transmembrane region" description="Helical" evidence="7">
    <location>
        <begin position="156"/>
        <end position="175"/>
    </location>
</feature>
<evidence type="ECO:0000256" key="6">
    <source>
        <dbReference type="ARBA" id="ARBA00023136"/>
    </source>
</evidence>
<dbReference type="NCBIfam" id="TIGR00698">
    <property type="entry name" value="YeiH family putative sulfate export transporter"/>
    <property type="match status" value="1"/>
</dbReference>
<feature type="transmembrane region" description="Helical" evidence="7">
    <location>
        <begin position="126"/>
        <end position="144"/>
    </location>
</feature>
<evidence type="ECO:0000313" key="9">
    <source>
        <dbReference type="Proteomes" id="UP000287502"/>
    </source>
</evidence>
<keyword evidence="3" id="KW-1003">Cell membrane</keyword>
<evidence type="ECO:0000256" key="2">
    <source>
        <dbReference type="ARBA" id="ARBA00007977"/>
    </source>
</evidence>
<gene>
    <name evidence="8" type="ORF">EP073_10435</name>
</gene>
<comment type="subcellular location">
    <subcellularLocation>
        <location evidence="1">Cell membrane</location>
        <topology evidence="1">Multi-pass membrane protein</topology>
    </subcellularLocation>
</comment>
<feature type="transmembrane region" description="Helical" evidence="7">
    <location>
        <begin position="35"/>
        <end position="52"/>
    </location>
</feature>
<comment type="similarity">
    <text evidence="2">Belongs to the UPF0324 family.</text>
</comment>
<feature type="transmembrane region" description="Helical" evidence="7">
    <location>
        <begin position="247"/>
        <end position="264"/>
    </location>
</feature>
<dbReference type="PANTHER" id="PTHR30106">
    <property type="entry name" value="INNER MEMBRANE PROTEIN YEIH-RELATED"/>
    <property type="match status" value="1"/>
</dbReference>
<reference evidence="8 9" key="1">
    <citation type="submission" date="2019-01" db="EMBL/GenBank/DDBJ databases">
        <title>Geovibrio thiophilus DSM 11263, complete genome.</title>
        <authorList>
            <person name="Spring S."/>
            <person name="Bunk B."/>
            <person name="Sproer C."/>
        </authorList>
    </citation>
    <scope>NUCLEOTIDE SEQUENCE [LARGE SCALE GENOMIC DNA]</scope>
    <source>
        <strain evidence="8 9">DSM 11263</strain>
    </source>
</reference>
<dbReference type="OrthoDB" id="9811391at2"/>
<evidence type="ECO:0000313" key="8">
    <source>
        <dbReference type="EMBL" id="QAR33807.1"/>
    </source>
</evidence>
<protein>
    <submittedName>
        <fullName evidence="8">YeiH family putative sulfate export transporter</fullName>
    </submittedName>
</protein>
<dbReference type="GO" id="GO:0005886">
    <property type="term" value="C:plasma membrane"/>
    <property type="evidence" value="ECO:0007669"/>
    <property type="project" value="UniProtKB-SubCell"/>
</dbReference>
<evidence type="ECO:0000256" key="5">
    <source>
        <dbReference type="ARBA" id="ARBA00022989"/>
    </source>
</evidence>
<proteinExistence type="inferred from homology"/>
<keyword evidence="9" id="KW-1185">Reference proteome</keyword>
<dbReference type="KEGG" id="gtl:EP073_10435"/>
<dbReference type="EMBL" id="CP035108">
    <property type="protein sequence ID" value="QAR33807.1"/>
    <property type="molecule type" value="Genomic_DNA"/>
</dbReference>
<dbReference type="AlphaFoldDB" id="A0A3R5X3Q1"/>
<evidence type="ECO:0000256" key="7">
    <source>
        <dbReference type="SAM" id="Phobius"/>
    </source>
</evidence>
<dbReference type="Proteomes" id="UP000287502">
    <property type="component" value="Chromosome"/>
</dbReference>
<sequence>MKTITSEGFIKGVGFTALLSTAAYIAAEIPPVKNAGLSPVVIAIILGMLAGNTAGRFIPASWNGGFAFCQKKILRLAVILFGFRITFTQIAEIGAAGIAADVIMLTSTFAVGIMIAKVLKMDRDTAILCAAGSSICGAAAVMAAEAVIKPEAHKTAAAVGTVVLFGTLAMFLYPLFFGFSGMNSGEFGIYIGSTIHEVAQAVAAGEAVQSPETAVITKLGRVMLLAPFLLLLSAMINREKSGSKIQIPWFAFMFAAAAAFHTFVSLPQGLINAVNTADTFMLAASMAALGIETRTDKIKSVGAAPLICAAVMFIWLSLGGYFINLYLFKTIG</sequence>
<evidence type="ECO:0000256" key="1">
    <source>
        <dbReference type="ARBA" id="ARBA00004651"/>
    </source>
</evidence>
<feature type="transmembrane region" description="Helical" evidence="7">
    <location>
        <begin position="97"/>
        <end position="119"/>
    </location>
</feature>
<dbReference type="InterPro" id="IPR004630">
    <property type="entry name" value="UPF0324_YeiH-like"/>
</dbReference>
<dbReference type="RefSeq" id="WP_128467092.1">
    <property type="nucleotide sequence ID" value="NZ_CP035108.1"/>
</dbReference>
<feature type="transmembrane region" description="Helical" evidence="7">
    <location>
        <begin position="12"/>
        <end position="29"/>
    </location>
</feature>
<feature type="transmembrane region" description="Helical" evidence="7">
    <location>
        <begin position="303"/>
        <end position="328"/>
    </location>
</feature>
<dbReference type="PANTHER" id="PTHR30106:SF2">
    <property type="entry name" value="UPF0324 INNER MEMBRANE PROTEIN YEIH"/>
    <property type="match status" value="1"/>
</dbReference>
<evidence type="ECO:0000256" key="4">
    <source>
        <dbReference type="ARBA" id="ARBA00022692"/>
    </source>
</evidence>
<keyword evidence="4 7" id="KW-0812">Transmembrane</keyword>
<keyword evidence="5 7" id="KW-1133">Transmembrane helix</keyword>
<accession>A0A3R5X3Q1</accession>
<feature type="transmembrane region" description="Helical" evidence="7">
    <location>
        <begin position="187"/>
        <end position="208"/>
    </location>
</feature>
<organism evidence="8 9">
    <name type="scientific">Geovibrio thiophilus</name>
    <dbReference type="NCBI Taxonomy" id="139438"/>
    <lineage>
        <taxon>Bacteria</taxon>
        <taxon>Pseudomonadati</taxon>
        <taxon>Deferribacterota</taxon>
        <taxon>Deferribacteres</taxon>
        <taxon>Deferribacterales</taxon>
        <taxon>Geovibrionaceae</taxon>
        <taxon>Geovibrio</taxon>
    </lineage>
</organism>
<dbReference type="InterPro" id="IPR018383">
    <property type="entry name" value="UPF0324_pro"/>
</dbReference>
<dbReference type="Pfam" id="PF03601">
    <property type="entry name" value="Cons_hypoth698"/>
    <property type="match status" value="1"/>
</dbReference>
<feature type="transmembrane region" description="Helical" evidence="7">
    <location>
        <begin position="214"/>
        <end position="235"/>
    </location>
</feature>
<keyword evidence="6 7" id="KW-0472">Membrane</keyword>
<feature type="transmembrane region" description="Helical" evidence="7">
    <location>
        <begin position="73"/>
        <end position="91"/>
    </location>
</feature>